<evidence type="ECO:0000256" key="2">
    <source>
        <dbReference type="SAM" id="MobiDB-lite"/>
    </source>
</evidence>
<accession>A0A1E7FUJ5</accession>
<dbReference type="InterPro" id="IPR036249">
    <property type="entry name" value="Thioredoxin-like_sf"/>
</dbReference>
<dbReference type="InterPro" id="IPR051498">
    <property type="entry name" value="Phosducin-like_chap/apop_reg"/>
</dbReference>
<dbReference type="GO" id="GO:0005737">
    <property type="term" value="C:cytoplasm"/>
    <property type="evidence" value="ECO:0007669"/>
    <property type="project" value="TreeGrafter"/>
</dbReference>
<protein>
    <recommendedName>
        <fullName evidence="5">Phosducin thioredoxin-like domain-containing protein</fullName>
    </recommendedName>
</protein>
<feature type="compositionally biased region" description="Polar residues" evidence="2">
    <location>
        <begin position="74"/>
        <end position="84"/>
    </location>
</feature>
<evidence type="ECO:0000313" key="4">
    <source>
        <dbReference type="Proteomes" id="UP000095751"/>
    </source>
</evidence>
<dbReference type="PANTHER" id="PTHR45809:SF3">
    <property type="entry name" value="VIRAL IAP-ASSOCIATED FACTOR HOMOLOG"/>
    <property type="match status" value="1"/>
</dbReference>
<dbReference type="KEGG" id="fcy:FRACYDRAFT_231933"/>
<proteinExistence type="inferred from homology"/>
<reference evidence="3 4" key="1">
    <citation type="submission" date="2016-09" db="EMBL/GenBank/DDBJ databases">
        <title>Extensive genetic diversity and differential bi-allelic expression allows diatom success in the polar Southern Ocean.</title>
        <authorList>
            <consortium name="DOE Joint Genome Institute"/>
            <person name="Mock T."/>
            <person name="Otillar R.P."/>
            <person name="Strauss J."/>
            <person name="Dupont C."/>
            <person name="Frickenhaus S."/>
            <person name="Maumus F."/>
            <person name="Mcmullan M."/>
            <person name="Sanges R."/>
            <person name="Schmutz J."/>
            <person name="Toseland A."/>
            <person name="Valas R."/>
            <person name="Veluchamy A."/>
            <person name="Ward B.J."/>
            <person name="Allen A."/>
            <person name="Barry K."/>
            <person name="Falciatore A."/>
            <person name="Ferrante M."/>
            <person name="Fortunato A.E."/>
            <person name="Gloeckner G."/>
            <person name="Gruber A."/>
            <person name="Hipkin R."/>
            <person name="Janech M."/>
            <person name="Kroth P."/>
            <person name="Leese F."/>
            <person name="Lindquist E."/>
            <person name="Lyon B.R."/>
            <person name="Martin J."/>
            <person name="Mayer C."/>
            <person name="Parker M."/>
            <person name="Quesneville H."/>
            <person name="Raymond J."/>
            <person name="Uhlig C."/>
            <person name="Valentin K.U."/>
            <person name="Worden A.Z."/>
            <person name="Armbrust E.V."/>
            <person name="Bowler C."/>
            <person name="Green B."/>
            <person name="Moulton V."/>
            <person name="Van Oosterhout C."/>
            <person name="Grigoriev I."/>
        </authorList>
    </citation>
    <scope>NUCLEOTIDE SEQUENCE [LARGE SCALE GENOMIC DNA]</scope>
    <source>
        <strain evidence="3 4">CCMP1102</strain>
    </source>
</reference>
<dbReference type="AlphaFoldDB" id="A0A1E7FUJ5"/>
<dbReference type="EMBL" id="KV784353">
    <property type="protein sequence ID" value="OEU21787.1"/>
    <property type="molecule type" value="Genomic_DNA"/>
</dbReference>
<dbReference type="GO" id="GO:0006457">
    <property type="term" value="P:protein folding"/>
    <property type="evidence" value="ECO:0007669"/>
    <property type="project" value="TreeGrafter"/>
</dbReference>
<dbReference type="PANTHER" id="PTHR45809">
    <property type="entry name" value="VIRAL IAP-ASSOCIATED FACTOR HOMOLOG"/>
    <property type="match status" value="1"/>
</dbReference>
<dbReference type="Proteomes" id="UP000095751">
    <property type="component" value="Unassembled WGS sequence"/>
</dbReference>
<dbReference type="SUPFAM" id="SSF52833">
    <property type="entry name" value="Thioredoxin-like"/>
    <property type="match status" value="1"/>
</dbReference>
<gene>
    <name evidence="3" type="ORF">FRACYDRAFT_231933</name>
</gene>
<feature type="region of interest" description="Disordered" evidence="2">
    <location>
        <begin position="57"/>
        <end position="106"/>
    </location>
</feature>
<name>A0A1E7FUJ5_9STRA</name>
<sequence>MQGRGVTKYSTSKPSHEYTTSTTEFDDELIRRKIVTKEQSLMAKGASLEEAIRLIEEEKDHNKKHSKKHVKSWTDIQINKQSNNEEAEVNDEDDDDDSFEDDDPDGEAFMQRYRQERIEQLKQHDEKNKIKVALSSSNNHYDSTSIIHITRNDWKEQVNDASMDGKWVIITMTENSDNCGRRTKKSRRLRLLTINADDAIPNWPADNVPAMFAYRNGIKQYEWIATRRGEFPSRAYLEELFQKWNVI</sequence>
<dbReference type="OrthoDB" id="45518at2759"/>
<organism evidence="3 4">
    <name type="scientific">Fragilariopsis cylindrus CCMP1102</name>
    <dbReference type="NCBI Taxonomy" id="635003"/>
    <lineage>
        <taxon>Eukaryota</taxon>
        <taxon>Sar</taxon>
        <taxon>Stramenopiles</taxon>
        <taxon>Ochrophyta</taxon>
        <taxon>Bacillariophyta</taxon>
        <taxon>Bacillariophyceae</taxon>
        <taxon>Bacillariophycidae</taxon>
        <taxon>Bacillariales</taxon>
        <taxon>Bacillariaceae</taxon>
        <taxon>Fragilariopsis</taxon>
    </lineage>
</organism>
<feature type="compositionally biased region" description="Polar residues" evidence="2">
    <location>
        <begin position="8"/>
        <end position="23"/>
    </location>
</feature>
<keyword evidence="4" id="KW-1185">Reference proteome</keyword>
<evidence type="ECO:0008006" key="5">
    <source>
        <dbReference type="Google" id="ProtNLM"/>
    </source>
</evidence>
<feature type="compositionally biased region" description="Acidic residues" evidence="2">
    <location>
        <begin position="85"/>
        <end position="106"/>
    </location>
</feature>
<dbReference type="InParanoid" id="A0A1E7FUJ5"/>
<evidence type="ECO:0000313" key="3">
    <source>
        <dbReference type="EMBL" id="OEU21787.1"/>
    </source>
</evidence>
<dbReference type="Gene3D" id="3.40.30.10">
    <property type="entry name" value="Glutaredoxin"/>
    <property type="match status" value="1"/>
</dbReference>
<comment type="similarity">
    <text evidence="1">Belongs to the phosducin family.</text>
</comment>
<feature type="compositionally biased region" description="Basic residues" evidence="2">
    <location>
        <begin position="62"/>
        <end position="71"/>
    </location>
</feature>
<evidence type="ECO:0000256" key="1">
    <source>
        <dbReference type="ARBA" id="ARBA00009686"/>
    </source>
</evidence>
<feature type="region of interest" description="Disordered" evidence="2">
    <location>
        <begin position="1"/>
        <end position="23"/>
    </location>
</feature>